<proteinExistence type="predicted"/>
<organism evidence="1 2">
    <name type="scientific">Durusdinium trenchii</name>
    <dbReference type="NCBI Taxonomy" id="1381693"/>
    <lineage>
        <taxon>Eukaryota</taxon>
        <taxon>Sar</taxon>
        <taxon>Alveolata</taxon>
        <taxon>Dinophyceae</taxon>
        <taxon>Suessiales</taxon>
        <taxon>Symbiodiniaceae</taxon>
        <taxon>Durusdinium</taxon>
    </lineage>
</organism>
<comment type="caution">
    <text evidence="1">The sequence shown here is derived from an EMBL/GenBank/DDBJ whole genome shotgun (WGS) entry which is preliminary data.</text>
</comment>
<gene>
    <name evidence="1" type="ORF">CCMP2556_LOCUS51877</name>
</gene>
<accession>A0ABP0SHJ2</accession>
<protein>
    <submittedName>
        <fullName evidence="1">Uncharacterized protein</fullName>
    </submittedName>
</protein>
<keyword evidence="2" id="KW-1185">Reference proteome</keyword>
<evidence type="ECO:0000313" key="2">
    <source>
        <dbReference type="Proteomes" id="UP001642484"/>
    </source>
</evidence>
<dbReference type="Proteomes" id="UP001642484">
    <property type="component" value="Unassembled WGS sequence"/>
</dbReference>
<name>A0ABP0SHJ2_9DINO</name>
<reference evidence="1 2" key="1">
    <citation type="submission" date="2024-02" db="EMBL/GenBank/DDBJ databases">
        <authorList>
            <person name="Chen Y."/>
            <person name="Shah S."/>
            <person name="Dougan E. K."/>
            <person name="Thang M."/>
            <person name="Chan C."/>
        </authorList>
    </citation>
    <scope>NUCLEOTIDE SEQUENCE [LARGE SCALE GENOMIC DNA]</scope>
</reference>
<sequence length="636" mass="70496">MVKTLDLIDEHMSSSCYMGLVGDCGLPLEVDSVIRATAVKQKIAQEKINVIGWVDLTKVGVLTQKDVNKFASWSEKLLAKNPIGSCVVLAWPLLASAAGCGALRADIRKLEDKLVQHRIELRPFFLPVDVSNLNGNREMPAGYQWNICVLDSTLPAKGTAHRASRGAEKVDKSDINRFCSSKLWSAQICGTAQAISEQDFIVPGVLTSAISSAEGRRNYTDVQETAQWLGGTDVPSKILEDLFLKGVGCNETVVVNAILYDTALEKACLDKKIPTCSQSDKQQVFTSATKLMKQHLLQLWKQHDGPFVEKTPKYKPEVGEDEIPRTPEGPAFSSCRLVDGVLVLPRDCRQEWMTDAVRAPEWRKIVQEFDRHFSTPAAAKAPPQARSGPASTPALDWQQLFGPSLDASAFQQEYAGKIKGKFAWCPELTAYLVEPTPQADDDDGMPLYQLFLEASQDYSLATTDAFLTYGAGAWLTDSKADQFLENAPVNHRGVLCEFRSDDVRVVLEENGQDGEVQSLKEVIQHCERNGMVDFELAGHSYSRPAAVMQGQSTDVLEVQPKAQKLIWRPNQVQFNHLRASNVASFFAVDQMKIGMTQAQVWRMRQYRSENTLGAAKPMWFLAAPLNLKKGTVQRTV</sequence>
<dbReference type="EMBL" id="CAXAMN010027606">
    <property type="protein sequence ID" value="CAK9111839.1"/>
    <property type="molecule type" value="Genomic_DNA"/>
</dbReference>
<evidence type="ECO:0000313" key="1">
    <source>
        <dbReference type="EMBL" id="CAK9111839.1"/>
    </source>
</evidence>